<accession>A0A9D9I064</accession>
<keyword evidence="1" id="KW-0472">Membrane</keyword>
<name>A0A9D9I064_9FIRM</name>
<gene>
    <name evidence="3" type="ORF">IAC13_05580</name>
</gene>
<dbReference type="NCBIfam" id="TIGR02669">
    <property type="entry name" value="SpoIID_LytB"/>
    <property type="match status" value="1"/>
</dbReference>
<reference evidence="3" key="1">
    <citation type="submission" date="2020-10" db="EMBL/GenBank/DDBJ databases">
        <authorList>
            <person name="Gilroy R."/>
        </authorList>
    </citation>
    <scope>NUCLEOTIDE SEQUENCE</scope>
    <source>
        <strain evidence="3">E3-2379</strain>
    </source>
</reference>
<dbReference type="EMBL" id="JADIML010000152">
    <property type="protein sequence ID" value="MBO8463387.1"/>
    <property type="molecule type" value="Genomic_DNA"/>
</dbReference>
<keyword evidence="1" id="KW-1133">Transmembrane helix</keyword>
<evidence type="ECO:0000313" key="3">
    <source>
        <dbReference type="EMBL" id="MBO8463387.1"/>
    </source>
</evidence>
<evidence type="ECO:0000259" key="2">
    <source>
        <dbReference type="Pfam" id="PF08486"/>
    </source>
</evidence>
<dbReference type="AlphaFoldDB" id="A0A9D9I064"/>
<dbReference type="Pfam" id="PF08486">
    <property type="entry name" value="SpoIID"/>
    <property type="match status" value="1"/>
</dbReference>
<evidence type="ECO:0000313" key="4">
    <source>
        <dbReference type="Proteomes" id="UP000823618"/>
    </source>
</evidence>
<feature type="transmembrane region" description="Helical" evidence="1">
    <location>
        <begin position="6"/>
        <end position="25"/>
    </location>
</feature>
<comment type="caution">
    <text evidence="3">The sequence shown here is derived from an EMBL/GenBank/DDBJ whole genome shotgun (WGS) entry which is preliminary data.</text>
</comment>
<dbReference type="InterPro" id="IPR013693">
    <property type="entry name" value="SpoIID/LytB_N"/>
</dbReference>
<proteinExistence type="predicted"/>
<evidence type="ECO:0000256" key="1">
    <source>
        <dbReference type="SAM" id="Phobius"/>
    </source>
</evidence>
<dbReference type="InterPro" id="IPR013486">
    <property type="entry name" value="SpoIID/LytB"/>
</dbReference>
<dbReference type="GO" id="GO:0030435">
    <property type="term" value="P:sporulation resulting in formation of a cellular spore"/>
    <property type="evidence" value="ECO:0007669"/>
    <property type="project" value="InterPro"/>
</dbReference>
<keyword evidence="1" id="KW-0812">Transmembrane</keyword>
<sequence>MQNSLYRWIFYIGMLLVIPYVLTMIMSGVTGSGNMEETFQSGIQIQVEESEQGEVDLEDYVIGVMASQIPADYEIEALKGQAIIQRTNILNEMEREKTTNAKDLPFTYLSKEEMEKQWGEKNWSDYYARLKSAVSSTKGIYMTYDGEYIEAYYHPVSIGTTVSAKELLGKEITYLQSVDSSGDVESKDYMNIQQFDYSYVKQVLLEHNVTVEEDEIKENLQIESKTKLGYVVKLSLGKKEITGEEWKEWFSLPSTNFYFEDYEGQLRIISLGKGRGLGLSQYGANEMAKSGASYQEILQYYYKEIALNKITESGNAITRGDENEKK</sequence>
<reference evidence="3" key="2">
    <citation type="journal article" date="2021" name="PeerJ">
        <title>Extensive microbial diversity within the chicken gut microbiome revealed by metagenomics and culture.</title>
        <authorList>
            <person name="Gilroy R."/>
            <person name="Ravi A."/>
            <person name="Getino M."/>
            <person name="Pursley I."/>
            <person name="Horton D.L."/>
            <person name="Alikhan N.F."/>
            <person name="Baker D."/>
            <person name="Gharbi K."/>
            <person name="Hall N."/>
            <person name="Watson M."/>
            <person name="Adriaenssens E.M."/>
            <person name="Foster-Nyarko E."/>
            <person name="Jarju S."/>
            <person name="Secka A."/>
            <person name="Antonio M."/>
            <person name="Oren A."/>
            <person name="Chaudhuri R.R."/>
            <person name="La Ragione R."/>
            <person name="Hildebrand F."/>
            <person name="Pallen M.J."/>
        </authorList>
    </citation>
    <scope>NUCLEOTIDE SEQUENCE</scope>
    <source>
        <strain evidence="3">E3-2379</strain>
    </source>
</reference>
<organism evidence="3 4">
    <name type="scientific">Candidatus Scybalomonas excrementavium</name>
    <dbReference type="NCBI Taxonomy" id="2840943"/>
    <lineage>
        <taxon>Bacteria</taxon>
        <taxon>Bacillati</taxon>
        <taxon>Bacillota</taxon>
        <taxon>Clostridia</taxon>
        <taxon>Lachnospirales</taxon>
        <taxon>Lachnospiraceae</taxon>
        <taxon>Lachnospiraceae incertae sedis</taxon>
        <taxon>Candidatus Scybalomonas</taxon>
    </lineage>
</organism>
<feature type="domain" description="Sporulation stage II protein D amidase enhancer LytB N-terminal" evidence="2">
    <location>
        <begin position="54"/>
        <end position="144"/>
    </location>
</feature>
<dbReference type="Proteomes" id="UP000823618">
    <property type="component" value="Unassembled WGS sequence"/>
</dbReference>
<protein>
    <submittedName>
        <fullName evidence="3">SpoIID/LytB domain-containing protein</fullName>
    </submittedName>
</protein>